<proteinExistence type="predicted"/>
<evidence type="ECO:0000313" key="2">
    <source>
        <dbReference type="EMBL" id="VFJ75201.1"/>
    </source>
</evidence>
<evidence type="ECO:0000313" key="3">
    <source>
        <dbReference type="EMBL" id="VFJ75251.1"/>
    </source>
</evidence>
<evidence type="ECO:0000256" key="1">
    <source>
        <dbReference type="SAM" id="MobiDB-lite"/>
    </source>
</evidence>
<dbReference type="AlphaFoldDB" id="A0A450TYY6"/>
<feature type="compositionally biased region" description="Basic and acidic residues" evidence="1">
    <location>
        <begin position="144"/>
        <end position="167"/>
    </location>
</feature>
<dbReference type="EMBL" id="CAADFA010000831">
    <property type="protein sequence ID" value="VFJ75251.1"/>
    <property type="molecule type" value="Genomic_DNA"/>
</dbReference>
<organism evidence="2">
    <name type="scientific">Candidatus Kentrum sp. FM</name>
    <dbReference type="NCBI Taxonomy" id="2126340"/>
    <lineage>
        <taxon>Bacteria</taxon>
        <taxon>Pseudomonadati</taxon>
        <taxon>Pseudomonadota</taxon>
        <taxon>Gammaproteobacteria</taxon>
        <taxon>Candidatus Kentrum</taxon>
    </lineage>
</organism>
<dbReference type="Pfam" id="PF13384">
    <property type="entry name" value="HTH_23"/>
    <property type="match status" value="1"/>
</dbReference>
<dbReference type="EMBL" id="CAADFL010000800">
    <property type="protein sequence ID" value="VFK21617.1"/>
    <property type="molecule type" value="Genomic_DNA"/>
</dbReference>
<dbReference type="InterPro" id="IPR009057">
    <property type="entry name" value="Homeodomain-like_sf"/>
</dbReference>
<feature type="region of interest" description="Disordered" evidence="1">
    <location>
        <begin position="134"/>
        <end position="178"/>
    </location>
</feature>
<reference evidence="2" key="1">
    <citation type="submission" date="2019-02" db="EMBL/GenBank/DDBJ databases">
        <authorList>
            <person name="Gruber-Vodicka R. H."/>
            <person name="Seah K. B. B."/>
        </authorList>
    </citation>
    <scope>NUCLEOTIDE SEQUENCE</scope>
    <source>
        <strain evidence="2">BECK_BZ163</strain>
        <strain evidence="4">BECK_BZ164</strain>
        <strain evidence="3">BECK_BZ165</strain>
    </source>
</reference>
<evidence type="ECO:0000313" key="4">
    <source>
        <dbReference type="EMBL" id="VFK21617.1"/>
    </source>
</evidence>
<sequence>MIQIGFTQEGINYLEHGRYHHPDPKARRRMEAVYFKSQGIAHKRIMELCCICSNATLSKWLKLYRDGGVELLCKFNYKGAPSELEAHRSALEEWFREHPPRTVTEAQNEIERLTGIRRSPTQIREFMKRIGMRIRKTGAPPGKAMDDNKLREQEDFEKDEPRPRLEETAAGERSPFFP</sequence>
<name>A0A450TYY6_9GAMM</name>
<protein>
    <submittedName>
        <fullName evidence="2">Transposase</fullName>
    </submittedName>
</protein>
<gene>
    <name evidence="2" type="ORF">BECKFM1743A_GA0114220_108173</name>
    <name evidence="4" type="ORF">BECKFM1743B_GA0114221_108002</name>
    <name evidence="3" type="ORF">BECKFM1743C_GA0114222_108313</name>
</gene>
<dbReference type="EMBL" id="CAADEZ010000817">
    <property type="protein sequence ID" value="VFJ75201.1"/>
    <property type="molecule type" value="Genomic_DNA"/>
</dbReference>
<dbReference type="SUPFAM" id="SSF46689">
    <property type="entry name" value="Homeodomain-like"/>
    <property type="match status" value="1"/>
</dbReference>
<accession>A0A450TYY6</accession>